<dbReference type="RefSeq" id="WP_004155581.1">
    <property type="nucleotide sequence ID" value="NZ_AAWS01000009.1"/>
</dbReference>
<comment type="caution">
    <text evidence="1">The sequence shown here is derived from an EMBL/GenBank/DDBJ whole genome shotgun (WGS) entry which is preliminary data.</text>
</comment>
<gene>
    <name evidence="1" type="ORF">M23134_05663</name>
</gene>
<sequence>MKKISLSLIVLIIGLNACRAQKGLNYANTKTGVGQIAEDINKAKNNALVIRLKATLADCQAIMKTKADAQKLYEYSESLHKKYANEKMIKAKDGQTDVLVSVLILGNESKSEKDRFARGYIQILDKFTRGIRIYTFRYVRPGSSSGMRYDGLTYVNNKWVFIPKMWRAFW</sequence>
<reference evidence="1 2" key="1">
    <citation type="submission" date="2007-01" db="EMBL/GenBank/DDBJ databases">
        <authorList>
            <person name="Haygood M."/>
            <person name="Podell S."/>
            <person name="Anderson C."/>
            <person name="Hopkinson B."/>
            <person name="Roe K."/>
            <person name="Barbeau K."/>
            <person name="Gaasterland T."/>
            <person name="Ferriera S."/>
            <person name="Johnson J."/>
            <person name="Kravitz S."/>
            <person name="Beeson K."/>
            <person name="Sutton G."/>
            <person name="Rogers Y.-H."/>
            <person name="Friedman R."/>
            <person name="Frazier M."/>
            <person name="Venter J.C."/>
        </authorList>
    </citation>
    <scope>NUCLEOTIDE SEQUENCE [LARGE SCALE GENOMIC DNA]</scope>
    <source>
        <strain evidence="1 2">ATCC 23134</strain>
    </source>
</reference>
<name>A1ZIC3_MICM2</name>
<accession>A1ZIC3</accession>
<proteinExistence type="predicted"/>
<dbReference type="OrthoDB" id="7722337at2"/>
<evidence type="ECO:0000313" key="2">
    <source>
        <dbReference type="Proteomes" id="UP000004095"/>
    </source>
</evidence>
<dbReference type="Proteomes" id="UP000004095">
    <property type="component" value="Unassembled WGS sequence"/>
</dbReference>
<organism evidence="1 2">
    <name type="scientific">Microscilla marina ATCC 23134</name>
    <dbReference type="NCBI Taxonomy" id="313606"/>
    <lineage>
        <taxon>Bacteria</taxon>
        <taxon>Pseudomonadati</taxon>
        <taxon>Bacteroidota</taxon>
        <taxon>Cytophagia</taxon>
        <taxon>Cytophagales</taxon>
        <taxon>Microscillaceae</taxon>
        <taxon>Microscilla</taxon>
    </lineage>
</organism>
<evidence type="ECO:0000313" key="1">
    <source>
        <dbReference type="EMBL" id="EAY29791.1"/>
    </source>
</evidence>
<dbReference type="AlphaFoldDB" id="A1ZIC3"/>
<keyword evidence="2" id="KW-1185">Reference proteome</keyword>
<protein>
    <submittedName>
        <fullName evidence="1">Uncharacterized protein</fullName>
    </submittedName>
</protein>
<dbReference type="EMBL" id="AAWS01000009">
    <property type="protein sequence ID" value="EAY29791.1"/>
    <property type="molecule type" value="Genomic_DNA"/>
</dbReference>